<evidence type="ECO:0000313" key="1">
    <source>
        <dbReference type="EMBL" id="GAA2386534.1"/>
    </source>
</evidence>
<organism evidence="1 2">
    <name type="scientific">Streptomyces glaucosporus</name>
    <dbReference type="NCBI Taxonomy" id="284044"/>
    <lineage>
        <taxon>Bacteria</taxon>
        <taxon>Bacillati</taxon>
        <taxon>Actinomycetota</taxon>
        <taxon>Actinomycetes</taxon>
        <taxon>Kitasatosporales</taxon>
        <taxon>Streptomycetaceae</taxon>
        <taxon>Streptomyces</taxon>
    </lineage>
</organism>
<sequence length="818" mass="88044">MTGRTAGTPPWTVFEVGMLRSAGLPSRWLSGLASPRLAAVDAELTAAHHELVTARRLAVTELRAARAAEPPPPPSAVKAVKAVNRALDRARTLPHAAEGILSGSVRDGWNTAVERHEHLSAAFETAWRTALAEEHAALARHVTDEAFAEAVLMNSRGAHDTLVREATAGSLRFANQRVAYRYLQRLCGKAESGGHGGPVNLFLLGEGREADPSPNGGTAITYDDPLLGPVRYTGLGDGRAARRRVFLSHWAAQALIDAIVEEGGAGLLRPCRLLGDGPAAPPPTEAEATLTEAEATLLAAADGSRSLAGLAAFLGEDTEKTAALAAELAARGLLALDRRVPGYTGDPASDVARVAREAGTERAGRVPALLERIERFARRPYHRRAEELDGIAADFTACTGRPAWRGRGRFYADRFVLSEEASGNIEGATVGPEGLRALCERLGTVLDLLASRAVTQRLSGQRRIKELLRRSGTDTLPAAEVRRLTLPPSAAERMPEAFVRLLPAAAECVELSRADLEEAGLLRTDLEAWPLFGAADLMLTGGASAASGPGLIVLSELHHIWPPLAQPWRALFSDEAWRLDRLGKLLEAALAPAKPMIQQIRRDQKGTDSSPLGHHLLCLERMEQGPGAGPVAVDELVVREWGNGFVGLHSPERGEDYWLFPDYDDNGVDPGGLAHCALPALELPAVRLGEHTPRIVVDGVVLQRRRWDPPLASVPVLPARGATGRHWREVHHWRRRLGMPRHVFFLTDAEPKPMWLDFESALSVANLSHALRTARAVTFTEMLPHPEALWLRTPSGTLVSEIRTLVARGTAATGGTAV</sequence>
<comment type="caution">
    <text evidence="1">The sequence shown here is derived from an EMBL/GenBank/DDBJ whole genome shotgun (WGS) entry which is preliminary data.</text>
</comment>
<dbReference type="Proteomes" id="UP001500058">
    <property type="component" value="Unassembled WGS sequence"/>
</dbReference>
<protein>
    <recommendedName>
        <fullName evidence="3">Lantibiotic dehydratase</fullName>
    </recommendedName>
</protein>
<evidence type="ECO:0000313" key="2">
    <source>
        <dbReference type="Proteomes" id="UP001500058"/>
    </source>
</evidence>
<accession>A0ABP5US29</accession>
<dbReference type="RefSeq" id="WP_344629280.1">
    <property type="nucleotide sequence ID" value="NZ_BAAATJ010000002.1"/>
</dbReference>
<name>A0ABP5US29_9ACTN</name>
<reference evidence="2" key="1">
    <citation type="journal article" date="2019" name="Int. J. Syst. Evol. Microbiol.">
        <title>The Global Catalogue of Microorganisms (GCM) 10K type strain sequencing project: providing services to taxonomists for standard genome sequencing and annotation.</title>
        <authorList>
            <consortium name="The Broad Institute Genomics Platform"/>
            <consortium name="The Broad Institute Genome Sequencing Center for Infectious Disease"/>
            <person name="Wu L."/>
            <person name="Ma J."/>
        </authorList>
    </citation>
    <scope>NUCLEOTIDE SEQUENCE [LARGE SCALE GENOMIC DNA]</scope>
    <source>
        <strain evidence="2">JCM 6921</strain>
    </source>
</reference>
<evidence type="ECO:0008006" key="3">
    <source>
        <dbReference type="Google" id="ProtNLM"/>
    </source>
</evidence>
<gene>
    <name evidence="1" type="ORF">GCM10010420_06630</name>
</gene>
<proteinExistence type="predicted"/>
<keyword evidence="2" id="KW-1185">Reference proteome</keyword>
<dbReference type="EMBL" id="BAAATJ010000002">
    <property type="protein sequence ID" value="GAA2386534.1"/>
    <property type="molecule type" value="Genomic_DNA"/>
</dbReference>